<keyword evidence="4" id="KW-1185">Reference proteome</keyword>
<comment type="caution">
    <text evidence="3">The sequence shown here is derived from an EMBL/GenBank/DDBJ whole genome shotgun (WGS) entry which is preliminary data.</text>
</comment>
<feature type="compositionally biased region" description="Low complexity" evidence="1">
    <location>
        <begin position="216"/>
        <end position="226"/>
    </location>
</feature>
<keyword evidence="2" id="KW-0732">Signal</keyword>
<organism evidence="3 4">
    <name type="scientific">Coleophoma cylindrospora</name>
    <dbReference type="NCBI Taxonomy" id="1849047"/>
    <lineage>
        <taxon>Eukaryota</taxon>
        <taxon>Fungi</taxon>
        <taxon>Dikarya</taxon>
        <taxon>Ascomycota</taxon>
        <taxon>Pezizomycotina</taxon>
        <taxon>Leotiomycetes</taxon>
        <taxon>Helotiales</taxon>
        <taxon>Dermateaceae</taxon>
        <taxon>Coleophoma</taxon>
    </lineage>
</organism>
<evidence type="ECO:0000313" key="3">
    <source>
        <dbReference type="EMBL" id="RDW84613.1"/>
    </source>
</evidence>
<evidence type="ECO:0000256" key="1">
    <source>
        <dbReference type="SAM" id="MobiDB-lite"/>
    </source>
</evidence>
<sequence length="226" mass="24545">MKYFSLIFAFTGLLTTVIAQVPPPCGPNGISIGAINNKDPCIQPIIESHPPIQKAVARYNRQQAAKARRYQRRNPIPRAGERSLAISNRGVLLHDRGFFGDLWDAVTDVVTTIVDVVTVALPVLTDIMDIVSYGWLGAVFVLGRIILKPPPQPQPGGEHLGAAWKQWTVGPGNNLIPSLYEADLPTPPPPPPPPPPAPAPVPAPHPRPPPDRRPCPRCALPRDLQE</sequence>
<evidence type="ECO:0000313" key="4">
    <source>
        <dbReference type="Proteomes" id="UP000256645"/>
    </source>
</evidence>
<dbReference type="EMBL" id="PDLM01000002">
    <property type="protein sequence ID" value="RDW84613.1"/>
    <property type="molecule type" value="Genomic_DNA"/>
</dbReference>
<name>A0A3D8SE65_9HELO</name>
<feature type="chain" id="PRO_5017738154" evidence="2">
    <location>
        <begin position="20"/>
        <end position="226"/>
    </location>
</feature>
<reference evidence="3 4" key="1">
    <citation type="journal article" date="2018" name="IMA Fungus">
        <title>IMA Genome-F 9: Draft genome sequence of Annulohypoxylon stygium, Aspergillus mulundensis, Berkeleyomyces basicola (syn. Thielaviopsis basicola), Ceratocystis smalleyi, two Cercospora beticola strains, Coleophoma cylindrospora, Fusarium fracticaudum, Phialophora cf. hyalina, and Morchella septimelata.</title>
        <authorList>
            <person name="Wingfield B.D."/>
            <person name="Bills G.F."/>
            <person name="Dong Y."/>
            <person name="Huang W."/>
            <person name="Nel W.J."/>
            <person name="Swalarsk-Parry B.S."/>
            <person name="Vaghefi N."/>
            <person name="Wilken P.M."/>
            <person name="An Z."/>
            <person name="de Beer Z.W."/>
            <person name="De Vos L."/>
            <person name="Chen L."/>
            <person name="Duong T.A."/>
            <person name="Gao Y."/>
            <person name="Hammerbacher A."/>
            <person name="Kikkert J.R."/>
            <person name="Li Y."/>
            <person name="Li H."/>
            <person name="Li K."/>
            <person name="Li Q."/>
            <person name="Liu X."/>
            <person name="Ma X."/>
            <person name="Naidoo K."/>
            <person name="Pethybridge S.J."/>
            <person name="Sun J."/>
            <person name="Steenkamp E.T."/>
            <person name="van der Nest M.A."/>
            <person name="van Wyk S."/>
            <person name="Wingfield M.J."/>
            <person name="Xiong C."/>
            <person name="Yue Q."/>
            <person name="Zhang X."/>
        </authorList>
    </citation>
    <scope>NUCLEOTIDE SEQUENCE [LARGE SCALE GENOMIC DNA]</scope>
    <source>
        <strain evidence="3 4">BP6252</strain>
    </source>
</reference>
<feature type="signal peptide" evidence="2">
    <location>
        <begin position="1"/>
        <end position="19"/>
    </location>
</feature>
<proteinExistence type="predicted"/>
<dbReference type="Proteomes" id="UP000256645">
    <property type="component" value="Unassembled WGS sequence"/>
</dbReference>
<gene>
    <name evidence="3" type="ORF">BP6252_02203</name>
</gene>
<protein>
    <submittedName>
        <fullName evidence="3">Uncharacterized protein</fullName>
    </submittedName>
</protein>
<dbReference type="AlphaFoldDB" id="A0A3D8SE65"/>
<feature type="compositionally biased region" description="Pro residues" evidence="1">
    <location>
        <begin position="185"/>
        <end position="207"/>
    </location>
</feature>
<feature type="region of interest" description="Disordered" evidence="1">
    <location>
        <begin position="175"/>
        <end position="226"/>
    </location>
</feature>
<evidence type="ECO:0000256" key="2">
    <source>
        <dbReference type="SAM" id="SignalP"/>
    </source>
</evidence>
<accession>A0A3D8SE65</accession>